<protein>
    <submittedName>
        <fullName evidence="1">Uncharacterized protein</fullName>
    </submittedName>
</protein>
<sequence>MIYFITIGKHHIIPALICVKTLKALNKNKIIIAGNLAPHDKKKFTALGAEYIDENDINLKDRFPAISWNEKYRNSGWYKQQFLRLSIDRYIKEDLVFILDSEFFPFSNWDESRFFEPDRKPRYLHWISSQRKPDWDYKMYRGAAYLLAGLPECKEIMTYANSDNYQRHISGVQIFSTKNLAHLWSRLTKETDLELNLHTLFNKSDLAFSDYDFYGMANTFNLFEKITPTATYNNLLGWYDVHDDHIFNQFKSDAMWSMCQRYPEYPTEHSYYKYMKNIASMLGREVIKIPVKHNFSKKIIGQFIRKIFEF</sequence>
<dbReference type="AlphaFoldDB" id="A0A2Z5UU43"/>
<accession>A0A2Z5UU43</accession>
<dbReference type="EMBL" id="AP018005">
    <property type="protein sequence ID" value="BBB15049.1"/>
    <property type="molecule type" value="Genomic_DNA"/>
</dbReference>
<dbReference type="InterPro" id="IPR029044">
    <property type="entry name" value="Nucleotide-diphossugar_trans"/>
</dbReference>
<reference evidence="1 2" key="1">
    <citation type="submission" date="2017-03" db="EMBL/GenBank/DDBJ databases">
        <title>The genome sequence of Candidatus Rickettsiella viridis.</title>
        <authorList>
            <person name="Nikoh N."/>
            <person name="Tsuchida T."/>
            <person name="Yamaguchi K."/>
            <person name="Maeda T."/>
            <person name="Shigenobu S."/>
            <person name="Fukatsu T."/>
        </authorList>
    </citation>
    <scope>NUCLEOTIDE SEQUENCE [LARGE SCALE GENOMIC DNA]</scope>
    <source>
        <strain evidence="1 2">Ap-RA04</strain>
    </source>
</reference>
<dbReference type="OrthoDB" id="5323158at2"/>
<evidence type="ECO:0000313" key="1">
    <source>
        <dbReference type="EMBL" id="BBB15049.1"/>
    </source>
</evidence>
<organism evidence="1 2">
    <name type="scientific">Candidatus Rickettsiella viridis</name>
    <dbReference type="NCBI Taxonomy" id="676208"/>
    <lineage>
        <taxon>Bacteria</taxon>
        <taxon>Pseudomonadati</taxon>
        <taxon>Pseudomonadota</taxon>
        <taxon>Gammaproteobacteria</taxon>
        <taxon>Legionellales</taxon>
        <taxon>Coxiellaceae</taxon>
        <taxon>Rickettsiella</taxon>
    </lineage>
</organism>
<dbReference type="RefSeq" id="WP_126322543.1">
    <property type="nucleotide sequence ID" value="NZ_AP018005.1"/>
</dbReference>
<keyword evidence="2" id="KW-1185">Reference proteome</keyword>
<dbReference type="KEGG" id="rvi:RVIR1_05460"/>
<evidence type="ECO:0000313" key="2">
    <source>
        <dbReference type="Proteomes" id="UP000282483"/>
    </source>
</evidence>
<dbReference type="InterPro" id="IPR045499">
    <property type="entry name" value="DUF6492"/>
</dbReference>
<dbReference type="SUPFAM" id="SSF53448">
    <property type="entry name" value="Nucleotide-diphospho-sugar transferases"/>
    <property type="match status" value="1"/>
</dbReference>
<gene>
    <name evidence="1" type="ORF">RVIR1_05460</name>
</gene>
<name>A0A2Z5UU43_9COXI</name>
<proteinExistence type="predicted"/>
<dbReference type="Pfam" id="PF20102">
    <property type="entry name" value="DUF6492"/>
    <property type="match status" value="1"/>
</dbReference>
<dbReference type="Proteomes" id="UP000282483">
    <property type="component" value="Chromosome"/>
</dbReference>